<dbReference type="Gene3D" id="3.40.50.720">
    <property type="entry name" value="NAD(P)-binding Rossmann-like Domain"/>
    <property type="match status" value="1"/>
</dbReference>
<gene>
    <name evidence="5" type="ORF">OAN307_c20140</name>
</gene>
<dbReference type="Proteomes" id="UP000005307">
    <property type="component" value="Chromosome"/>
</dbReference>
<evidence type="ECO:0000313" key="5">
    <source>
        <dbReference type="EMBL" id="AGI67657.1"/>
    </source>
</evidence>
<dbReference type="SUPFAM" id="SSF55347">
    <property type="entry name" value="Glyceraldehyde-3-phosphate dehydrogenase-like, C-terminal domain"/>
    <property type="match status" value="1"/>
</dbReference>
<keyword evidence="6" id="KW-1185">Reference proteome</keyword>
<feature type="domain" description="Gfo/Idh/MocA-like oxidoreductase N-terminal" evidence="3">
    <location>
        <begin position="4"/>
        <end position="121"/>
    </location>
</feature>
<organism evidence="5 6">
    <name type="scientific">Octadecabacter antarcticus 307</name>
    <dbReference type="NCBI Taxonomy" id="391626"/>
    <lineage>
        <taxon>Bacteria</taxon>
        <taxon>Pseudomonadati</taxon>
        <taxon>Pseudomonadota</taxon>
        <taxon>Alphaproteobacteria</taxon>
        <taxon>Rhodobacterales</taxon>
        <taxon>Roseobacteraceae</taxon>
        <taxon>Octadecabacter</taxon>
    </lineage>
</organism>
<evidence type="ECO:0000259" key="3">
    <source>
        <dbReference type="Pfam" id="PF01408"/>
    </source>
</evidence>
<dbReference type="AlphaFoldDB" id="M9R607"/>
<evidence type="ECO:0000313" key="6">
    <source>
        <dbReference type="Proteomes" id="UP000005307"/>
    </source>
</evidence>
<dbReference type="GO" id="GO:0006740">
    <property type="term" value="P:NADPH regeneration"/>
    <property type="evidence" value="ECO:0007669"/>
    <property type="project" value="TreeGrafter"/>
</dbReference>
<dbReference type="KEGG" id="oat:OAN307_c20140"/>
<dbReference type="GO" id="GO:0050112">
    <property type="term" value="F:inositol 2-dehydrogenase (NAD+) activity"/>
    <property type="evidence" value="ECO:0007669"/>
    <property type="project" value="UniProtKB-EC"/>
</dbReference>
<sequence length="331" mass="35589">MSIGICIFGAGRIGKLHAANILATSRARVVSVVDVNLDAATALAAASGARAGTNVEEALAFDDVDAVVICAPTNLHVHLILASARMGKGILCEKPIDLDMMRVDACLSEMERYAVPFAVGFNRRFDPTIARMKRSIDEGEIGNVEILIITSRDPAPPPVEYVSTSGGYFRDSTIHDLDLARWMLGEEPISVSAFGSNLVDPEIGEEGDFDTAITSLRTATGRLCQINNSRRATYGFDQRVEVFGSAGMMQTMNQPETGLLRFGTGATAAQDPLKNFFLERYEESFRKELDDFLDAVEAGHAPAVTGEDGRQALKLADAAELSARTGKTIAL</sequence>
<dbReference type="EC" id="1.1.1.18" evidence="5"/>
<dbReference type="HOGENOM" id="CLU_023194_0_2_5"/>
<evidence type="ECO:0000259" key="4">
    <source>
        <dbReference type="Pfam" id="PF02894"/>
    </source>
</evidence>
<dbReference type="InterPro" id="IPR000683">
    <property type="entry name" value="Gfo/Idh/MocA-like_OxRdtase_N"/>
</dbReference>
<dbReference type="Pfam" id="PF02894">
    <property type="entry name" value="GFO_IDH_MocA_C"/>
    <property type="match status" value="1"/>
</dbReference>
<dbReference type="InterPro" id="IPR004104">
    <property type="entry name" value="Gfo/Idh/MocA-like_OxRdtase_C"/>
</dbReference>
<proteinExistence type="inferred from homology"/>
<dbReference type="PANTHER" id="PTHR42840">
    <property type="entry name" value="NAD(P)-BINDING ROSSMANN-FOLD SUPERFAMILY PROTEIN-RELATED"/>
    <property type="match status" value="1"/>
</dbReference>
<dbReference type="InterPro" id="IPR030827">
    <property type="entry name" value="Myo_inos_IolG"/>
</dbReference>
<dbReference type="Pfam" id="PF01408">
    <property type="entry name" value="GFO_IDH_MocA"/>
    <property type="match status" value="1"/>
</dbReference>
<name>M9R607_9RHOB</name>
<dbReference type="NCBIfam" id="TIGR04380">
    <property type="entry name" value="myo_inos_iolG"/>
    <property type="match status" value="1"/>
</dbReference>
<reference evidence="5 6" key="1">
    <citation type="journal article" date="2013" name="PLoS ONE">
        <title>Poles Apart: Arctic and Antarctic Octadecabacter strains Share High Genome Plasticity and a New Type of Xanthorhodopsin.</title>
        <authorList>
            <person name="Vollmers J."/>
            <person name="Voget S."/>
            <person name="Dietrich S."/>
            <person name="Gollnow K."/>
            <person name="Smits M."/>
            <person name="Meyer K."/>
            <person name="Brinkhoff T."/>
            <person name="Simon M."/>
            <person name="Daniel R."/>
        </authorList>
    </citation>
    <scope>NUCLEOTIDE SEQUENCE [LARGE SCALE GENOMIC DNA]</scope>
    <source>
        <strain evidence="5 6">307</strain>
    </source>
</reference>
<dbReference type="eggNOG" id="COG0673">
    <property type="taxonomic scope" value="Bacteria"/>
</dbReference>
<protein>
    <submittedName>
        <fullName evidence="5">Putative inositol 2-dehydrogenase</fullName>
        <ecNumber evidence="5">1.1.1.18</ecNumber>
    </submittedName>
</protein>
<dbReference type="RefSeq" id="WP_015499682.1">
    <property type="nucleotide sequence ID" value="NC_020911.1"/>
</dbReference>
<dbReference type="GO" id="GO:0005737">
    <property type="term" value="C:cytoplasm"/>
    <property type="evidence" value="ECO:0007669"/>
    <property type="project" value="TreeGrafter"/>
</dbReference>
<evidence type="ECO:0000256" key="2">
    <source>
        <dbReference type="ARBA" id="ARBA00023002"/>
    </source>
</evidence>
<dbReference type="SUPFAM" id="SSF51735">
    <property type="entry name" value="NAD(P)-binding Rossmann-fold domains"/>
    <property type="match status" value="1"/>
</dbReference>
<feature type="domain" description="Gfo/Idh/MocA-like oxidoreductase C-terminal" evidence="4">
    <location>
        <begin position="133"/>
        <end position="331"/>
    </location>
</feature>
<dbReference type="GO" id="GO:0000166">
    <property type="term" value="F:nucleotide binding"/>
    <property type="evidence" value="ECO:0007669"/>
    <property type="project" value="InterPro"/>
</dbReference>
<dbReference type="PANTHER" id="PTHR42840:SF3">
    <property type="entry name" value="BINDING ROSSMANN FOLD OXIDOREDUCTASE, PUTATIVE (AFU_ORTHOLOGUE AFUA_2G10240)-RELATED"/>
    <property type="match status" value="1"/>
</dbReference>
<evidence type="ECO:0000256" key="1">
    <source>
        <dbReference type="ARBA" id="ARBA00010928"/>
    </source>
</evidence>
<dbReference type="InterPro" id="IPR036291">
    <property type="entry name" value="NAD(P)-bd_dom_sf"/>
</dbReference>
<keyword evidence="2 5" id="KW-0560">Oxidoreductase</keyword>
<dbReference type="STRING" id="391626.OAN307_c20140"/>
<dbReference type="OrthoDB" id="9792935at2"/>
<comment type="similarity">
    <text evidence="1">Belongs to the Gfo/Idh/MocA family.</text>
</comment>
<dbReference type="Gene3D" id="3.30.360.10">
    <property type="entry name" value="Dihydrodipicolinate Reductase, domain 2"/>
    <property type="match status" value="1"/>
</dbReference>
<dbReference type="EMBL" id="CP003740">
    <property type="protein sequence ID" value="AGI67657.1"/>
    <property type="molecule type" value="Genomic_DNA"/>
</dbReference>
<accession>M9R607</accession>